<dbReference type="GO" id="GO:0003924">
    <property type="term" value="F:GTPase activity"/>
    <property type="evidence" value="ECO:0007669"/>
    <property type="project" value="UniProtKB-UniRule"/>
</dbReference>
<reference evidence="4 5" key="1">
    <citation type="journal article" date="2010" name="Stand. Genomic Sci.">
        <title>Complete genome sequence of Haliangium ochraceum type strain (SMP-2).</title>
        <authorList>
            <consortium name="US DOE Joint Genome Institute (JGI-PGF)"/>
            <person name="Ivanova N."/>
            <person name="Daum C."/>
            <person name="Lang E."/>
            <person name="Abt B."/>
            <person name="Kopitz M."/>
            <person name="Saunders E."/>
            <person name="Lapidus A."/>
            <person name="Lucas S."/>
            <person name="Glavina Del Rio T."/>
            <person name="Nolan M."/>
            <person name="Tice H."/>
            <person name="Copeland A."/>
            <person name="Cheng J.F."/>
            <person name="Chen F."/>
            <person name="Bruce D."/>
            <person name="Goodwin L."/>
            <person name="Pitluck S."/>
            <person name="Mavromatis K."/>
            <person name="Pati A."/>
            <person name="Mikhailova N."/>
            <person name="Chen A."/>
            <person name="Palaniappan K."/>
            <person name="Land M."/>
            <person name="Hauser L."/>
            <person name="Chang Y.J."/>
            <person name="Jeffries C.D."/>
            <person name="Detter J.C."/>
            <person name="Brettin T."/>
            <person name="Rohde M."/>
            <person name="Goker M."/>
            <person name="Bristow J."/>
            <person name="Markowitz V."/>
            <person name="Eisen J.A."/>
            <person name="Hugenholtz P."/>
            <person name="Kyrpides N.C."/>
            <person name="Klenk H.P."/>
        </authorList>
    </citation>
    <scope>NUCLEOTIDE SEQUENCE [LARGE SCALE GENOMIC DNA]</scope>
    <source>
        <strain evidence="5">DSM 14365 / CIP 107738 / JCM 11303 / AJ 13395 / SMP-2</strain>
    </source>
</reference>
<dbReference type="PANTHER" id="PTHR42908:SF8">
    <property type="entry name" value="TR-TYPE G DOMAIN-CONTAINING PROTEIN"/>
    <property type="match status" value="1"/>
</dbReference>
<dbReference type="InterPro" id="IPR047041">
    <property type="entry name" value="BipA_GTP-bd_dom"/>
</dbReference>
<dbReference type="Gene3D" id="3.30.70.870">
    <property type="entry name" value="Elongation Factor G (Translational Gtpase), domain 3"/>
    <property type="match status" value="1"/>
</dbReference>
<dbReference type="Pfam" id="PF00009">
    <property type="entry name" value="GTP_EFTU"/>
    <property type="match status" value="1"/>
</dbReference>
<dbReference type="FunFam" id="2.40.50.250:FF:000001">
    <property type="entry name" value="GTP-binding protein TypA"/>
    <property type="match status" value="1"/>
</dbReference>
<dbReference type="GO" id="GO:0005829">
    <property type="term" value="C:cytosol"/>
    <property type="evidence" value="ECO:0007669"/>
    <property type="project" value="TreeGrafter"/>
</dbReference>
<comment type="subcellular location">
    <subcellularLocation>
        <location evidence="2">Cytoplasm</location>
    </subcellularLocation>
    <text evidence="2">Binds to ribosomes.</text>
</comment>
<dbReference type="FunFam" id="3.40.50.300:FF:000055">
    <property type="entry name" value="GTP-binding protein TypA"/>
    <property type="match status" value="1"/>
</dbReference>
<keyword evidence="2" id="KW-0699">rRNA-binding</keyword>
<evidence type="ECO:0000313" key="5">
    <source>
        <dbReference type="Proteomes" id="UP000001880"/>
    </source>
</evidence>
<dbReference type="RefSeq" id="WP_012829362.1">
    <property type="nucleotide sequence ID" value="NC_013440.1"/>
</dbReference>
<dbReference type="InterPro" id="IPR006298">
    <property type="entry name" value="BipA"/>
</dbReference>
<dbReference type="FunFam" id="3.30.70.870:FF:000003">
    <property type="entry name" value="GTP-binding protein TypA"/>
    <property type="match status" value="1"/>
</dbReference>
<dbReference type="CDD" id="cd03710">
    <property type="entry name" value="BipA_TypA_C"/>
    <property type="match status" value="1"/>
</dbReference>
<dbReference type="CDD" id="cd01891">
    <property type="entry name" value="TypA_BipA"/>
    <property type="match status" value="1"/>
</dbReference>
<proteinExistence type="inferred from homology"/>
<dbReference type="CDD" id="cd16263">
    <property type="entry name" value="BipA_III"/>
    <property type="match status" value="1"/>
</dbReference>
<dbReference type="Proteomes" id="UP000001880">
    <property type="component" value="Chromosome"/>
</dbReference>
<dbReference type="SUPFAM" id="SSF54980">
    <property type="entry name" value="EF-G C-terminal domain-like"/>
    <property type="match status" value="2"/>
</dbReference>
<dbReference type="GO" id="GO:0000027">
    <property type="term" value="P:ribosomal large subunit assembly"/>
    <property type="evidence" value="ECO:0007669"/>
    <property type="project" value="UniProtKB-UniRule"/>
</dbReference>
<dbReference type="InterPro" id="IPR042116">
    <property type="entry name" value="TypA/BipA_C"/>
</dbReference>
<dbReference type="Gene3D" id="3.40.50.300">
    <property type="entry name" value="P-loop containing nucleotide triphosphate hydrolases"/>
    <property type="match status" value="1"/>
</dbReference>
<feature type="domain" description="Tr-type G" evidence="3">
    <location>
        <begin position="6"/>
        <end position="191"/>
    </location>
</feature>
<evidence type="ECO:0000313" key="4">
    <source>
        <dbReference type="EMBL" id="ACY16764.1"/>
    </source>
</evidence>
<dbReference type="Pfam" id="PF03144">
    <property type="entry name" value="GTP_EFTU_D2"/>
    <property type="match status" value="1"/>
</dbReference>
<name>D0LM58_HALO1</name>
<keyword evidence="1 2" id="KW-0342">GTP-binding</keyword>
<dbReference type="InterPro" id="IPR035651">
    <property type="entry name" value="BipA_V"/>
</dbReference>
<comment type="similarity">
    <text evidence="2">Belongs to the TRAFAC class translation factor GTPase superfamily. Classic translation factor GTPase family. BipA subfamily.</text>
</comment>
<dbReference type="STRING" id="502025.Hoch_4267"/>
<keyword evidence="2" id="KW-0690">Ribosome biogenesis</keyword>
<dbReference type="GO" id="GO:0019843">
    <property type="term" value="F:rRNA binding"/>
    <property type="evidence" value="ECO:0007669"/>
    <property type="project" value="UniProtKB-KW"/>
</dbReference>
<dbReference type="InterPro" id="IPR027417">
    <property type="entry name" value="P-loop_NTPase"/>
</dbReference>
<dbReference type="InterPro" id="IPR048876">
    <property type="entry name" value="BipA_C"/>
</dbReference>
<dbReference type="InterPro" id="IPR047042">
    <property type="entry name" value="BipA_II"/>
</dbReference>
<dbReference type="CDD" id="cd03691">
    <property type="entry name" value="BipA_TypA_II"/>
    <property type="match status" value="1"/>
</dbReference>
<keyword evidence="2" id="KW-0820">tRNA-binding</keyword>
<keyword evidence="2" id="KW-0963">Cytoplasm</keyword>
<dbReference type="SUPFAM" id="SSF52540">
    <property type="entry name" value="P-loop containing nucleoside triphosphate hydrolases"/>
    <property type="match status" value="1"/>
</dbReference>
<dbReference type="KEGG" id="hoh:Hoch_4267"/>
<accession>D0LM58</accession>
<evidence type="ECO:0000256" key="1">
    <source>
        <dbReference type="ARBA" id="ARBA00023134"/>
    </source>
</evidence>
<dbReference type="Pfam" id="PF21018">
    <property type="entry name" value="BipA_C"/>
    <property type="match status" value="1"/>
</dbReference>
<dbReference type="InterPro" id="IPR047043">
    <property type="entry name" value="BipA_III"/>
</dbReference>
<dbReference type="GO" id="GO:0005525">
    <property type="term" value="F:GTP binding"/>
    <property type="evidence" value="ECO:0007669"/>
    <property type="project" value="UniProtKB-UniRule"/>
</dbReference>
<dbReference type="OrthoDB" id="9801472at2"/>
<dbReference type="InterPro" id="IPR005225">
    <property type="entry name" value="Small_GTP-bd"/>
</dbReference>
<dbReference type="FunFam" id="3.30.70.240:FF:000002">
    <property type="entry name" value="GTP-binding protein TypA"/>
    <property type="match status" value="1"/>
</dbReference>
<dbReference type="EC" id="3.6.5.-" evidence="2"/>
<comment type="function">
    <text evidence="2">A 50S ribosomal subunit assembly protein with GTPase activity, required for 50S subunit assembly at low temperatures, may also play a role in translation. Binds GTP and analogs. Binds the 70S ribosome between the 30S and 50S subunits, in a similar position as ribosome-bound EF-G; it contacts a number of ribosomal proteins, both rRNAs and the A-site tRNA.</text>
</comment>
<keyword evidence="5" id="KW-1185">Reference proteome</keyword>
<dbReference type="GO" id="GO:1990904">
    <property type="term" value="C:ribonucleoprotein complex"/>
    <property type="evidence" value="ECO:0007669"/>
    <property type="project" value="TreeGrafter"/>
</dbReference>
<dbReference type="Gene3D" id="3.30.70.240">
    <property type="match status" value="1"/>
</dbReference>
<dbReference type="GO" id="GO:0000049">
    <property type="term" value="F:tRNA binding"/>
    <property type="evidence" value="ECO:0007669"/>
    <property type="project" value="UniProtKB-KW"/>
</dbReference>
<dbReference type="InterPro" id="IPR009000">
    <property type="entry name" value="Transl_B-barrel_sf"/>
</dbReference>
<dbReference type="EMBL" id="CP001804">
    <property type="protein sequence ID" value="ACY16764.1"/>
    <property type="molecule type" value="Genomic_DNA"/>
</dbReference>
<dbReference type="GO" id="GO:0043022">
    <property type="term" value="F:ribosome binding"/>
    <property type="evidence" value="ECO:0007669"/>
    <property type="project" value="UniProtKB-UniRule"/>
</dbReference>
<keyword evidence="2" id="KW-0547">Nucleotide-binding</keyword>
<dbReference type="NCBIfam" id="TIGR01394">
    <property type="entry name" value="TypA_BipA"/>
    <property type="match status" value="1"/>
</dbReference>
<comment type="catalytic activity">
    <reaction evidence="2">
        <text>GTP + H2O = GDP + phosphate + H(+)</text>
        <dbReference type="Rhea" id="RHEA:19669"/>
        <dbReference type="ChEBI" id="CHEBI:15377"/>
        <dbReference type="ChEBI" id="CHEBI:15378"/>
        <dbReference type="ChEBI" id="CHEBI:37565"/>
        <dbReference type="ChEBI" id="CHEBI:43474"/>
        <dbReference type="ChEBI" id="CHEBI:58189"/>
    </reaction>
</comment>
<dbReference type="Gene3D" id="2.40.50.250">
    <property type="entry name" value="bipa protein"/>
    <property type="match status" value="1"/>
</dbReference>
<dbReference type="HAMAP" id="MF_00849">
    <property type="entry name" value="BipA"/>
    <property type="match status" value="1"/>
</dbReference>
<dbReference type="PROSITE" id="PS51722">
    <property type="entry name" value="G_TR_2"/>
    <property type="match status" value="1"/>
</dbReference>
<protein>
    <recommendedName>
        <fullName evidence="2">Large ribosomal subunit assembly factor BipA</fullName>
        <ecNumber evidence="2">3.6.5.-</ecNumber>
    </recommendedName>
    <alternativeName>
        <fullName evidence="2">GTP-binding protein BipA</fullName>
    </alternativeName>
</protein>
<dbReference type="Pfam" id="PF00679">
    <property type="entry name" value="EFG_C"/>
    <property type="match status" value="1"/>
</dbReference>
<dbReference type="NCBIfam" id="TIGR00231">
    <property type="entry name" value="small_GTP"/>
    <property type="match status" value="1"/>
</dbReference>
<dbReference type="SUPFAM" id="SSF50447">
    <property type="entry name" value="Translation proteins"/>
    <property type="match status" value="1"/>
</dbReference>
<dbReference type="InterPro" id="IPR004161">
    <property type="entry name" value="EFTu-like_2"/>
</dbReference>
<dbReference type="HOGENOM" id="CLU_017016_4_0_7"/>
<dbReference type="eggNOG" id="COG1217">
    <property type="taxonomic scope" value="Bacteria"/>
</dbReference>
<comment type="subunit">
    <text evidence="2">Monomer.</text>
</comment>
<sequence>MTQQDTNIRNLAIIAHVDHGKTTLVDGLLRQAGTFRTGEVVAERALDSNELERERGITILSKCTSVTWNGVRINMVDTPGHADFGGEVERVLGMVDSVLLVVDAFEGPMPQTRFVTSKAFEMGLAPIVVINKIDRPGIDPHGAVDKVFDLFVSLGASDAQLDFPIIFAAGREGYAVRELEDTPEDLTPLLELILDKVPPAAGDVEAPLCMQVATLDYDDYLGYMAIGRVASGRCKVGDRVLLAERDGKRTQFRVQKVLGFQGLKRFELAEARAGDILAITGMSSLEVGETITSIESPRVLPLLQVDAPTIRMFFMANDGPFAGKEGSYVTSRNLRDRLDREIKSNVALRVEESGEAGTFEVSGRGELHLAILIETMRREGFELCVSQPRVILKTGEGGETLEPYEDVVIDVEEAYSGAVIEELGRRLGQMTEMSPSSEGRVKLDYRLPARALIGYRSKFLTDTRGTGTLYTQFAEYGPFAGALRSRVNGVLIAQDEGVSNAYALFSLQERGQLFIGSQVRVYGGMIIGQNARPADLVVNPCKSKQLTNFRTHSHDEKLVLTPPRDMTLETALEFIGPDELVEVTPESIRLRKAVLDHNDRKRVEKSSKAAAAAGG</sequence>
<evidence type="ECO:0000256" key="2">
    <source>
        <dbReference type="HAMAP-Rule" id="MF_00849"/>
    </source>
</evidence>
<dbReference type="InterPro" id="IPR000795">
    <property type="entry name" value="T_Tr_GTP-bd_dom"/>
</dbReference>
<dbReference type="InterPro" id="IPR000640">
    <property type="entry name" value="EFG_V-like"/>
</dbReference>
<dbReference type="Gene3D" id="2.40.30.10">
    <property type="entry name" value="Translation factors"/>
    <property type="match status" value="1"/>
</dbReference>
<dbReference type="InterPro" id="IPR035647">
    <property type="entry name" value="EFG_III/V"/>
</dbReference>
<gene>
    <name evidence="2" type="primary">bipA</name>
    <name evidence="4" type="ordered locus">Hoch_4267</name>
</gene>
<keyword evidence="2" id="KW-0378">Hydrolase</keyword>
<keyword evidence="2" id="KW-0694">RNA-binding</keyword>
<dbReference type="PRINTS" id="PR00315">
    <property type="entry name" value="ELONGATNFCT"/>
</dbReference>
<feature type="binding site" evidence="2">
    <location>
        <begin position="18"/>
        <end position="23"/>
    </location>
    <ligand>
        <name>GTP</name>
        <dbReference type="ChEBI" id="CHEBI:37565"/>
    </ligand>
</feature>
<feature type="binding site" evidence="2">
    <location>
        <begin position="131"/>
        <end position="134"/>
    </location>
    <ligand>
        <name>GTP</name>
        <dbReference type="ChEBI" id="CHEBI:37565"/>
    </ligand>
</feature>
<evidence type="ECO:0000259" key="3">
    <source>
        <dbReference type="PROSITE" id="PS51722"/>
    </source>
</evidence>
<dbReference type="PROSITE" id="PS00301">
    <property type="entry name" value="G_TR_1"/>
    <property type="match status" value="1"/>
</dbReference>
<dbReference type="InterPro" id="IPR031157">
    <property type="entry name" value="G_TR_CS"/>
</dbReference>
<dbReference type="AlphaFoldDB" id="D0LM58"/>
<dbReference type="PANTHER" id="PTHR42908">
    <property type="entry name" value="TRANSLATION ELONGATION FACTOR-RELATED"/>
    <property type="match status" value="1"/>
</dbReference>
<dbReference type="SMART" id="SM00838">
    <property type="entry name" value="EFG_C"/>
    <property type="match status" value="1"/>
</dbReference>
<organism evidence="4 5">
    <name type="scientific">Haliangium ochraceum (strain DSM 14365 / JCM 11303 / SMP-2)</name>
    <dbReference type="NCBI Taxonomy" id="502025"/>
    <lineage>
        <taxon>Bacteria</taxon>
        <taxon>Pseudomonadati</taxon>
        <taxon>Myxococcota</taxon>
        <taxon>Polyangia</taxon>
        <taxon>Haliangiales</taxon>
        <taxon>Kofleriaceae</taxon>
        <taxon>Haliangium</taxon>
    </lineage>
</organism>